<comment type="caution">
    <text evidence="2">The sequence shown here is derived from an EMBL/GenBank/DDBJ whole genome shotgun (WGS) entry which is preliminary data.</text>
</comment>
<dbReference type="Proteomes" id="UP000636709">
    <property type="component" value="Unassembled WGS sequence"/>
</dbReference>
<sequence>MMMNSNKKNKRRQQQQQQASYGQGVGDDVCCFHPREVVVGVCAHCLKERLLLLLLAAGAPPPSDHHRTASLPKQVLALGSSFLQRLDSSSSRHHHRPCYYSDDDTTSAASLDADDSFISIKFEDNGKATWDSSKQPSMVVVADPHYQVNKRARWRKQVVGRLLQLARWKTNKHAAAASAERSSNSKHKQKHSSRGRAGWIRTLTTRRRHWS</sequence>
<keyword evidence="3" id="KW-1185">Reference proteome</keyword>
<feature type="region of interest" description="Disordered" evidence="1">
    <location>
        <begin position="173"/>
        <end position="211"/>
    </location>
</feature>
<reference evidence="2" key="1">
    <citation type="submission" date="2020-07" db="EMBL/GenBank/DDBJ databases">
        <title>Genome sequence and genetic diversity analysis of an under-domesticated orphan crop, white fonio (Digitaria exilis).</title>
        <authorList>
            <person name="Bennetzen J.L."/>
            <person name="Chen S."/>
            <person name="Ma X."/>
            <person name="Wang X."/>
            <person name="Yssel A.E.J."/>
            <person name="Chaluvadi S.R."/>
            <person name="Johnson M."/>
            <person name="Gangashetty P."/>
            <person name="Hamidou F."/>
            <person name="Sanogo M.D."/>
            <person name="Zwaenepoel A."/>
            <person name="Wallace J."/>
            <person name="Van De Peer Y."/>
            <person name="Van Deynze A."/>
        </authorList>
    </citation>
    <scope>NUCLEOTIDE SEQUENCE</scope>
    <source>
        <tissue evidence="2">Leaves</tissue>
    </source>
</reference>
<dbReference type="PANTHER" id="PTHR35995">
    <property type="entry name" value="OS04G0690500 PROTEIN"/>
    <property type="match status" value="1"/>
</dbReference>
<accession>A0A835FFV0</accession>
<dbReference type="PANTHER" id="PTHR35995:SF1">
    <property type="entry name" value="OS04G0690500 PROTEIN"/>
    <property type="match status" value="1"/>
</dbReference>
<organism evidence="2 3">
    <name type="scientific">Digitaria exilis</name>
    <dbReference type="NCBI Taxonomy" id="1010633"/>
    <lineage>
        <taxon>Eukaryota</taxon>
        <taxon>Viridiplantae</taxon>
        <taxon>Streptophyta</taxon>
        <taxon>Embryophyta</taxon>
        <taxon>Tracheophyta</taxon>
        <taxon>Spermatophyta</taxon>
        <taxon>Magnoliopsida</taxon>
        <taxon>Liliopsida</taxon>
        <taxon>Poales</taxon>
        <taxon>Poaceae</taxon>
        <taxon>PACMAD clade</taxon>
        <taxon>Panicoideae</taxon>
        <taxon>Panicodae</taxon>
        <taxon>Paniceae</taxon>
        <taxon>Anthephorinae</taxon>
        <taxon>Digitaria</taxon>
    </lineage>
</organism>
<dbReference type="EMBL" id="JACEFO010000981">
    <property type="protein sequence ID" value="KAF8750617.1"/>
    <property type="molecule type" value="Genomic_DNA"/>
</dbReference>
<name>A0A835FFV0_9POAL</name>
<evidence type="ECO:0000313" key="3">
    <source>
        <dbReference type="Proteomes" id="UP000636709"/>
    </source>
</evidence>
<gene>
    <name evidence="2" type="ORF">HU200_012322</name>
</gene>
<dbReference type="AlphaFoldDB" id="A0A835FFV0"/>
<feature type="compositionally biased region" description="Basic residues" evidence="1">
    <location>
        <begin position="184"/>
        <end position="194"/>
    </location>
</feature>
<evidence type="ECO:0000313" key="2">
    <source>
        <dbReference type="EMBL" id="KAF8750617.1"/>
    </source>
</evidence>
<proteinExistence type="predicted"/>
<protein>
    <submittedName>
        <fullName evidence="2">Uncharacterized protein</fullName>
    </submittedName>
</protein>
<evidence type="ECO:0000256" key="1">
    <source>
        <dbReference type="SAM" id="MobiDB-lite"/>
    </source>
</evidence>
<dbReference type="OrthoDB" id="1924480at2759"/>